<dbReference type="Pfam" id="PF01471">
    <property type="entry name" value="PG_binding_1"/>
    <property type="match status" value="1"/>
</dbReference>
<dbReference type="InterPro" id="IPR002477">
    <property type="entry name" value="Peptidoglycan-bd-like"/>
</dbReference>
<feature type="domain" description="Peptidoglycan binding-like" evidence="2">
    <location>
        <begin position="56"/>
        <end position="107"/>
    </location>
</feature>
<dbReference type="Proteomes" id="UP001494902">
    <property type="component" value="Unassembled WGS sequence"/>
</dbReference>
<name>A0ABV1KCY9_9PSEU</name>
<feature type="signal peptide" evidence="1">
    <location>
        <begin position="1"/>
        <end position="24"/>
    </location>
</feature>
<dbReference type="Gene3D" id="1.10.101.10">
    <property type="entry name" value="PGBD-like superfamily/PGBD"/>
    <property type="match status" value="1"/>
</dbReference>
<reference evidence="3 4" key="1">
    <citation type="submission" date="2024-03" db="EMBL/GenBank/DDBJ databases">
        <title>Draft genome sequence of Pseudonocardia nematodicida JCM 31783.</title>
        <authorList>
            <person name="Butdee W."/>
            <person name="Duangmal K."/>
        </authorList>
    </citation>
    <scope>NUCLEOTIDE SEQUENCE [LARGE SCALE GENOMIC DNA]</scope>
    <source>
        <strain evidence="3 4">JCM 31783</strain>
    </source>
</reference>
<comment type="caution">
    <text evidence="3">The sequence shown here is derived from an EMBL/GenBank/DDBJ whole genome shotgun (WGS) entry which is preliminary data.</text>
</comment>
<dbReference type="InterPro" id="IPR036365">
    <property type="entry name" value="PGBD-like_sf"/>
</dbReference>
<dbReference type="InterPro" id="IPR036366">
    <property type="entry name" value="PGBDSf"/>
</dbReference>
<evidence type="ECO:0000313" key="3">
    <source>
        <dbReference type="EMBL" id="MEQ3552330.1"/>
    </source>
</evidence>
<evidence type="ECO:0000313" key="4">
    <source>
        <dbReference type="Proteomes" id="UP001494902"/>
    </source>
</evidence>
<feature type="chain" id="PRO_5045650009" evidence="1">
    <location>
        <begin position="25"/>
        <end position="204"/>
    </location>
</feature>
<keyword evidence="4" id="KW-1185">Reference proteome</keyword>
<accession>A0ABV1KCY9</accession>
<evidence type="ECO:0000256" key="1">
    <source>
        <dbReference type="SAM" id="SignalP"/>
    </source>
</evidence>
<dbReference type="EMBL" id="JBEDNQ010000007">
    <property type="protein sequence ID" value="MEQ3552330.1"/>
    <property type="molecule type" value="Genomic_DNA"/>
</dbReference>
<evidence type="ECO:0000259" key="2">
    <source>
        <dbReference type="Pfam" id="PF01471"/>
    </source>
</evidence>
<protein>
    <submittedName>
        <fullName evidence="3">Peptidoglycan-binding domain-containing protein</fullName>
    </submittedName>
</protein>
<proteinExistence type="predicted"/>
<sequence>MRRTLVLTAILAAVTVGAAPTALAAVPTAAVAQPGPTRLVDCGRVSEGDVGPCSAMVQAALNDTGAPYGLTEDGRFGPGTRIALLDFQGRNRLGADGIAGPETLRLLDHVAAVARQGGVASPRPAPLQPCGQRQVRHNGTCLDTGGVVAGGRSAVECADEATRRAVKKILDEETAAGAAKQGARQLGKKLLSVPSIFKCALWDL</sequence>
<keyword evidence="1" id="KW-0732">Signal</keyword>
<dbReference type="SUPFAM" id="SSF47090">
    <property type="entry name" value="PGBD-like"/>
    <property type="match status" value="1"/>
</dbReference>
<dbReference type="RefSeq" id="WP_349299397.1">
    <property type="nucleotide sequence ID" value="NZ_JBEDNQ010000007.1"/>
</dbReference>
<organism evidence="3 4">
    <name type="scientific">Pseudonocardia nematodicida</name>
    <dbReference type="NCBI Taxonomy" id="1206997"/>
    <lineage>
        <taxon>Bacteria</taxon>
        <taxon>Bacillati</taxon>
        <taxon>Actinomycetota</taxon>
        <taxon>Actinomycetes</taxon>
        <taxon>Pseudonocardiales</taxon>
        <taxon>Pseudonocardiaceae</taxon>
        <taxon>Pseudonocardia</taxon>
    </lineage>
</organism>
<gene>
    <name evidence="3" type="ORF">WIS52_17795</name>
</gene>